<keyword evidence="3" id="KW-1185">Reference proteome</keyword>
<dbReference type="EMBL" id="JBDFQZ010000009">
    <property type="protein sequence ID" value="KAK9691007.1"/>
    <property type="molecule type" value="Genomic_DNA"/>
</dbReference>
<dbReference type="PANTHER" id="PTHR36619">
    <property type="entry name" value="OS04G0208900 PROTEIN"/>
    <property type="match status" value="1"/>
</dbReference>
<reference evidence="2" key="1">
    <citation type="submission" date="2024-03" db="EMBL/GenBank/DDBJ databases">
        <title>WGS assembly of Saponaria officinalis var. Norfolk2.</title>
        <authorList>
            <person name="Jenkins J."/>
            <person name="Shu S."/>
            <person name="Grimwood J."/>
            <person name="Barry K."/>
            <person name="Goodstein D."/>
            <person name="Schmutz J."/>
            <person name="Leebens-Mack J."/>
            <person name="Osbourn A."/>
        </authorList>
    </citation>
    <scope>NUCLEOTIDE SEQUENCE [LARGE SCALE GENOMIC DNA]</scope>
    <source>
        <strain evidence="2">JIC</strain>
    </source>
</reference>
<dbReference type="Proteomes" id="UP001443914">
    <property type="component" value="Unassembled WGS sequence"/>
</dbReference>
<accession>A0AAW1IN45</accession>
<proteinExistence type="predicted"/>
<name>A0AAW1IN45_SAPOF</name>
<dbReference type="AlphaFoldDB" id="A0AAW1IN45"/>
<evidence type="ECO:0000313" key="2">
    <source>
        <dbReference type="EMBL" id="KAK9691007.1"/>
    </source>
</evidence>
<keyword evidence="1" id="KW-0732">Signal</keyword>
<feature type="chain" id="PRO_5043508753" evidence="1">
    <location>
        <begin position="27"/>
        <end position="97"/>
    </location>
</feature>
<comment type="caution">
    <text evidence="2">The sequence shown here is derived from an EMBL/GenBank/DDBJ whole genome shotgun (WGS) entry which is preliminary data.</text>
</comment>
<protein>
    <submittedName>
        <fullName evidence="2">Uncharacterized protein</fullName>
    </submittedName>
</protein>
<organism evidence="2 3">
    <name type="scientific">Saponaria officinalis</name>
    <name type="common">Common soapwort</name>
    <name type="synonym">Lychnis saponaria</name>
    <dbReference type="NCBI Taxonomy" id="3572"/>
    <lineage>
        <taxon>Eukaryota</taxon>
        <taxon>Viridiplantae</taxon>
        <taxon>Streptophyta</taxon>
        <taxon>Embryophyta</taxon>
        <taxon>Tracheophyta</taxon>
        <taxon>Spermatophyta</taxon>
        <taxon>Magnoliopsida</taxon>
        <taxon>eudicotyledons</taxon>
        <taxon>Gunneridae</taxon>
        <taxon>Pentapetalae</taxon>
        <taxon>Caryophyllales</taxon>
        <taxon>Caryophyllaceae</taxon>
        <taxon>Caryophylleae</taxon>
        <taxon>Saponaria</taxon>
    </lineage>
</organism>
<evidence type="ECO:0000256" key="1">
    <source>
        <dbReference type="SAM" id="SignalP"/>
    </source>
</evidence>
<dbReference type="PANTHER" id="PTHR36619:SF3">
    <property type="entry name" value="TRANSMEMBRANE PROTEIN"/>
    <property type="match status" value="1"/>
</dbReference>
<gene>
    <name evidence="2" type="ORF">RND81_09G170300</name>
</gene>
<evidence type="ECO:0000313" key="3">
    <source>
        <dbReference type="Proteomes" id="UP001443914"/>
    </source>
</evidence>
<feature type="signal peptide" evidence="1">
    <location>
        <begin position="1"/>
        <end position="26"/>
    </location>
</feature>
<sequence>MAKMKLNILFILVFVLLSPSFLPSSGFVAGARRLGTNSERVYVVGGQQSGFTDKVLDDCLPKSRFRRGSAPSRYVNEETLGATLCSNARVVAPSSTP</sequence>